<gene>
    <name evidence="1" type="ORF">PAHAL_3G255700</name>
</gene>
<accession>A0A2T8KJG5</accession>
<name>A0A2T8KJG5_9POAL</name>
<organism evidence="1">
    <name type="scientific">Panicum hallii</name>
    <dbReference type="NCBI Taxonomy" id="206008"/>
    <lineage>
        <taxon>Eukaryota</taxon>
        <taxon>Viridiplantae</taxon>
        <taxon>Streptophyta</taxon>
        <taxon>Embryophyta</taxon>
        <taxon>Tracheophyta</taxon>
        <taxon>Spermatophyta</taxon>
        <taxon>Magnoliopsida</taxon>
        <taxon>Liliopsida</taxon>
        <taxon>Poales</taxon>
        <taxon>Poaceae</taxon>
        <taxon>PACMAD clade</taxon>
        <taxon>Panicoideae</taxon>
        <taxon>Panicodae</taxon>
        <taxon>Paniceae</taxon>
        <taxon>Panicinae</taxon>
        <taxon>Panicum</taxon>
        <taxon>Panicum sect. Panicum</taxon>
    </lineage>
</organism>
<proteinExistence type="predicted"/>
<dbReference type="Gramene" id="PVH62284">
    <property type="protein sequence ID" value="PVH62284"/>
    <property type="gene ID" value="PAHAL_3G255700"/>
</dbReference>
<sequence>MAVLMPDACRPKLLCISFLSDGSFSFPGYVEVREKFRRASRNHKRYGPILCSLLHYSISTCFVPNLHDESLRHNDNACQRYKLIS</sequence>
<protein>
    <submittedName>
        <fullName evidence="1">Uncharacterized protein</fullName>
    </submittedName>
</protein>
<reference evidence="1" key="1">
    <citation type="submission" date="2018-04" db="EMBL/GenBank/DDBJ databases">
        <title>WGS assembly of Panicum hallii.</title>
        <authorList>
            <person name="Lovell J."/>
            <person name="Jenkins J."/>
            <person name="Lowry D."/>
            <person name="Mamidi S."/>
            <person name="Sreedasyam A."/>
            <person name="Weng X."/>
            <person name="Barry K."/>
            <person name="Bonette J."/>
            <person name="Campitelli B."/>
            <person name="Daum C."/>
            <person name="Gordon S."/>
            <person name="Gould B."/>
            <person name="Lipzen A."/>
            <person name="Macqueen A."/>
            <person name="Palacio-Mejia J."/>
            <person name="Plott C."/>
            <person name="Shakirov E."/>
            <person name="Shu S."/>
            <person name="Yoshinaga Y."/>
            <person name="Zane M."/>
            <person name="Rokhsar D."/>
            <person name="Grimwood J."/>
            <person name="Schmutz J."/>
            <person name="Juenger T."/>
        </authorList>
    </citation>
    <scope>NUCLEOTIDE SEQUENCE [LARGE SCALE GENOMIC DNA]</scope>
    <source>
        <strain evidence="1">FIL2</strain>
    </source>
</reference>
<dbReference type="Proteomes" id="UP000243499">
    <property type="component" value="Chromosome 3"/>
</dbReference>
<evidence type="ECO:0000313" key="1">
    <source>
        <dbReference type="EMBL" id="PVH62284.1"/>
    </source>
</evidence>
<dbReference type="AlphaFoldDB" id="A0A2T8KJG5"/>
<dbReference type="EMBL" id="CM008048">
    <property type="protein sequence ID" value="PVH62284.1"/>
    <property type="molecule type" value="Genomic_DNA"/>
</dbReference>